<keyword evidence="1" id="KW-0472">Membrane</keyword>
<dbReference type="SUPFAM" id="SSF55166">
    <property type="entry name" value="Hedgehog/DD-peptidase"/>
    <property type="match status" value="1"/>
</dbReference>
<proteinExistence type="predicted"/>
<name>A0A1T4NGI0_9PORP</name>
<gene>
    <name evidence="2" type="ORF">SAMN02745171_01122</name>
</gene>
<accession>A0A1T4NGI0</accession>
<sequence>MLRKQTTLGDLYRQIKSLLSPYWRILLASFIFIFILFVLSIVRRCKESNPPKEKSVERLSVDYQCVFKGSYSKCFADDNLLHLEAARGLQAIPFKKNLTEKELSSLALIESNPFYKVDRLTHSIPYLVPEAKKLLDYIGEDFNIALQKRGIPSYRIIVTSLTRTEEQQQKLSKRNVNATTESSHSYGTTFDISWSRFDKVHSSEADISDAILKKVLASILQQYQKAHRCYIKHEKKQACFHITTIKSSSSK</sequence>
<organism evidence="2 3">
    <name type="scientific">Porphyromonas circumdentaria</name>
    <dbReference type="NCBI Taxonomy" id="29524"/>
    <lineage>
        <taxon>Bacteria</taxon>
        <taxon>Pseudomonadati</taxon>
        <taxon>Bacteroidota</taxon>
        <taxon>Bacteroidia</taxon>
        <taxon>Bacteroidales</taxon>
        <taxon>Porphyromonadaceae</taxon>
        <taxon>Porphyromonas</taxon>
    </lineage>
</organism>
<dbReference type="Pfam" id="PF18979">
    <property type="entry name" value="DUF5715"/>
    <property type="match status" value="1"/>
</dbReference>
<dbReference type="STRING" id="29524.SAMN02745171_01122"/>
<dbReference type="EMBL" id="FUXE01000010">
    <property type="protein sequence ID" value="SJZ78324.1"/>
    <property type="molecule type" value="Genomic_DNA"/>
</dbReference>
<feature type="transmembrane region" description="Helical" evidence="1">
    <location>
        <begin position="21"/>
        <end position="42"/>
    </location>
</feature>
<keyword evidence="1" id="KW-1133">Transmembrane helix</keyword>
<dbReference type="InterPro" id="IPR043769">
    <property type="entry name" value="DUF5715"/>
</dbReference>
<protein>
    <submittedName>
        <fullName evidence="2">Uncharacterized protein</fullName>
    </submittedName>
</protein>
<evidence type="ECO:0000313" key="2">
    <source>
        <dbReference type="EMBL" id="SJZ78324.1"/>
    </source>
</evidence>
<evidence type="ECO:0000256" key="1">
    <source>
        <dbReference type="SAM" id="Phobius"/>
    </source>
</evidence>
<keyword evidence="1" id="KW-0812">Transmembrane</keyword>
<evidence type="ECO:0000313" key="3">
    <source>
        <dbReference type="Proteomes" id="UP000190121"/>
    </source>
</evidence>
<keyword evidence="3" id="KW-1185">Reference proteome</keyword>
<reference evidence="3" key="1">
    <citation type="submission" date="2017-02" db="EMBL/GenBank/DDBJ databases">
        <authorList>
            <person name="Varghese N."/>
            <person name="Submissions S."/>
        </authorList>
    </citation>
    <scope>NUCLEOTIDE SEQUENCE [LARGE SCALE GENOMIC DNA]</scope>
    <source>
        <strain evidence="3">ATCC 51356</strain>
    </source>
</reference>
<dbReference type="RefSeq" id="WP_078737038.1">
    <property type="nucleotide sequence ID" value="NZ_FUXE01000010.1"/>
</dbReference>
<dbReference type="InterPro" id="IPR009045">
    <property type="entry name" value="Zn_M74/Hedgehog-like"/>
</dbReference>
<dbReference type="Proteomes" id="UP000190121">
    <property type="component" value="Unassembled WGS sequence"/>
</dbReference>
<dbReference type="AlphaFoldDB" id="A0A1T4NGI0"/>
<dbReference type="Gene3D" id="3.30.1380.10">
    <property type="match status" value="1"/>
</dbReference>
<dbReference type="OrthoDB" id="1523789at2"/>